<dbReference type="GeneID" id="56030315"/>
<dbReference type="KEGG" id="halg:HUG10_15740"/>
<proteinExistence type="predicted"/>
<protein>
    <submittedName>
        <fullName evidence="1">Uncharacterized protein</fullName>
    </submittedName>
</protein>
<evidence type="ECO:0000313" key="1">
    <source>
        <dbReference type="EMBL" id="QLG28905.1"/>
    </source>
</evidence>
<name>A0A7D5GDG0_9EURY</name>
<dbReference type="Proteomes" id="UP000509750">
    <property type="component" value="Chromosome"/>
</dbReference>
<dbReference type="AlphaFoldDB" id="A0A7D5GDG0"/>
<sequence>MVAVAAIGVSVRRADSRQLNYIIGHYEELSIEYQGISYLSQKVFDLIVCFRDETGFDPWRNPSGNRFSSGLQSRSEVEFRGNKWVSTNEFSLVVFRRIFPHSPG</sequence>
<reference evidence="1 2" key="1">
    <citation type="submission" date="2020-07" db="EMBL/GenBank/DDBJ databases">
        <title>Gai3-2, isolated from salt lake.</title>
        <authorList>
            <person name="Cui H."/>
            <person name="Shi X."/>
        </authorList>
    </citation>
    <scope>NUCLEOTIDE SEQUENCE [LARGE SCALE GENOMIC DNA]</scope>
    <source>
        <strain evidence="1 2">Gai3-2</strain>
    </source>
</reference>
<accession>A0A7D5GDG0</accession>
<keyword evidence="2" id="KW-1185">Reference proteome</keyword>
<dbReference type="EMBL" id="CP058529">
    <property type="protein sequence ID" value="QLG28905.1"/>
    <property type="molecule type" value="Genomic_DNA"/>
</dbReference>
<dbReference type="RefSeq" id="WP_179170479.1">
    <property type="nucleotide sequence ID" value="NZ_CP058529.1"/>
</dbReference>
<evidence type="ECO:0000313" key="2">
    <source>
        <dbReference type="Proteomes" id="UP000509750"/>
    </source>
</evidence>
<organism evidence="1 2">
    <name type="scientific">Halorarum halophilum</name>
    <dbReference type="NCBI Taxonomy" id="2743090"/>
    <lineage>
        <taxon>Archaea</taxon>
        <taxon>Methanobacteriati</taxon>
        <taxon>Methanobacteriota</taxon>
        <taxon>Stenosarchaea group</taxon>
        <taxon>Halobacteria</taxon>
        <taxon>Halobacteriales</taxon>
        <taxon>Haloferacaceae</taxon>
        <taxon>Halorarum</taxon>
    </lineage>
</organism>
<gene>
    <name evidence="1" type="ORF">HUG10_15740</name>
</gene>